<feature type="region of interest" description="Disordered" evidence="1">
    <location>
        <begin position="1"/>
        <end position="124"/>
    </location>
</feature>
<evidence type="ECO:0000313" key="3">
    <source>
        <dbReference type="EMBL" id="EEH57263.1"/>
    </source>
</evidence>
<reference evidence="3 4" key="1">
    <citation type="journal article" date="2009" name="Science">
        <title>Green evolution and dynamic adaptations revealed by genomes of the marine picoeukaryotes Micromonas.</title>
        <authorList>
            <person name="Worden A.Z."/>
            <person name="Lee J.H."/>
            <person name="Mock T."/>
            <person name="Rouze P."/>
            <person name="Simmons M.P."/>
            <person name="Aerts A.L."/>
            <person name="Allen A.E."/>
            <person name="Cuvelier M.L."/>
            <person name="Derelle E."/>
            <person name="Everett M.V."/>
            <person name="Foulon E."/>
            <person name="Grimwood J."/>
            <person name="Gundlach H."/>
            <person name="Henrissat B."/>
            <person name="Napoli C."/>
            <person name="McDonald S.M."/>
            <person name="Parker M.S."/>
            <person name="Rombauts S."/>
            <person name="Salamov A."/>
            <person name="Von Dassow P."/>
            <person name="Badger J.H."/>
            <person name="Coutinho P.M."/>
            <person name="Demir E."/>
            <person name="Dubchak I."/>
            <person name="Gentemann C."/>
            <person name="Eikrem W."/>
            <person name="Gready J.E."/>
            <person name="John U."/>
            <person name="Lanier W."/>
            <person name="Lindquist E.A."/>
            <person name="Lucas S."/>
            <person name="Mayer K.F."/>
            <person name="Moreau H."/>
            <person name="Not F."/>
            <person name="Otillar R."/>
            <person name="Panaud O."/>
            <person name="Pangilinan J."/>
            <person name="Paulsen I."/>
            <person name="Piegu B."/>
            <person name="Poliakov A."/>
            <person name="Robbens S."/>
            <person name="Schmutz J."/>
            <person name="Toulza E."/>
            <person name="Wyss T."/>
            <person name="Zelensky A."/>
            <person name="Zhou K."/>
            <person name="Armbrust E.V."/>
            <person name="Bhattacharya D."/>
            <person name="Goodenough U.W."/>
            <person name="Van de Peer Y."/>
            <person name="Grigoriev I.V."/>
        </authorList>
    </citation>
    <scope>NUCLEOTIDE SEQUENCE [LARGE SCALE GENOMIC DNA]</scope>
    <source>
        <strain evidence="3 4">CCMP1545</strain>
    </source>
</reference>
<feature type="compositionally biased region" description="Basic and acidic residues" evidence="1">
    <location>
        <begin position="58"/>
        <end position="124"/>
    </location>
</feature>
<feature type="compositionally biased region" description="Low complexity" evidence="1">
    <location>
        <begin position="1247"/>
        <end position="1258"/>
    </location>
</feature>
<dbReference type="PANTHER" id="PTHR11635">
    <property type="entry name" value="CAMP-DEPENDENT PROTEIN KINASE REGULATORY CHAIN"/>
    <property type="match status" value="1"/>
</dbReference>
<protein>
    <submittedName>
        <fullName evidence="3">Predicted protein</fullName>
    </submittedName>
</protein>
<feature type="compositionally biased region" description="Low complexity" evidence="1">
    <location>
        <begin position="438"/>
        <end position="448"/>
    </location>
</feature>
<dbReference type="GO" id="GO:0005829">
    <property type="term" value="C:cytosol"/>
    <property type="evidence" value="ECO:0007669"/>
    <property type="project" value="TreeGrafter"/>
</dbReference>
<dbReference type="PANTHER" id="PTHR11635:SF152">
    <property type="entry name" value="CAMP-DEPENDENT PROTEIN KINASE TYPE I REGULATORY SUBUNIT-RELATED"/>
    <property type="match status" value="1"/>
</dbReference>
<feature type="compositionally biased region" description="Low complexity" evidence="1">
    <location>
        <begin position="1199"/>
        <end position="1227"/>
    </location>
</feature>
<dbReference type="EMBL" id="GG663739">
    <property type="protein sequence ID" value="EEH57263.1"/>
    <property type="molecule type" value="Genomic_DNA"/>
</dbReference>
<evidence type="ECO:0000259" key="2">
    <source>
        <dbReference type="PROSITE" id="PS50042"/>
    </source>
</evidence>
<feature type="compositionally biased region" description="Gly residues" evidence="1">
    <location>
        <begin position="264"/>
        <end position="277"/>
    </location>
</feature>
<feature type="compositionally biased region" description="Low complexity" evidence="1">
    <location>
        <begin position="676"/>
        <end position="694"/>
    </location>
</feature>
<feature type="region of interest" description="Disordered" evidence="1">
    <location>
        <begin position="355"/>
        <end position="480"/>
    </location>
</feature>
<organism evidence="4">
    <name type="scientific">Micromonas pusilla (strain CCMP1545)</name>
    <name type="common">Picoplanktonic green alga</name>
    <dbReference type="NCBI Taxonomy" id="564608"/>
    <lineage>
        <taxon>Eukaryota</taxon>
        <taxon>Viridiplantae</taxon>
        <taxon>Chlorophyta</taxon>
        <taxon>Mamiellophyceae</taxon>
        <taxon>Mamiellales</taxon>
        <taxon>Mamiellaceae</taxon>
        <taxon>Micromonas</taxon>
    </lineage>
</organism>
<feature type="compositionally biased region" description="Basic and acidic residues" evidence="1">
    <location>
        <begin position="215"/>
        <end position="232"/>
    </location>
</feature>
<dbReference type="PROSITE" id="PS50096">
    <property type="entry name" value="IQ"/>
    <property type="match status" value="1"/>
</dbReference>
<dbReference type="GO" id="GO:0005952">
    <property type="term" value="C:cAMP-dependent protein kinase complex"/>
    <property type="evidence" value="ECO:0007669"/>
    <property type="project" value="InterPro"/>
</dbReference>
<feature type="compositionally biased region" description="Acidic residues" evidence="1">
    <location>
        <begin position="1143"/>
        <end position="1156"/>
    </location>
</feature>
<name>C1MT62_MICPC</name>
<feature type="region of interest" description="Disordered" evidence="1">
    <location>
        <begin position="215"/>
        <end position="235"/>
    </location>
</feature>
<accession>C1MT62</accession>
<feature type="compositionally biased region" description="Low complexity" evidence="1">
    <location>
        <begin position="160"/>
        <end position="173"/>
    </location>
</feature>
<dbReference type="GeneID" id="9684247"/>
<feature type="compositionally biased region" description="Low complexity" evidence="1">
    <location>
        <begin position="1157"/>
        <end position="1176"/>
    </location>
</feature>
<feature type="region of interest" description="Disordered" evidence="1">
    <location>
        <begin position="676"/>
        <end position="707"/>
    </location>
</feature>
<dbReference type="AlphaFoldDB" id="C1MT62"/>
<feature type="compositionally biased region" description="Polar residues" evidence="1">
    <location>
        <begin position="456"/>
        <end position="471"/>
    </location>
</feature>
<dbReference type="InterPro" id="IPR000595">
    <property type="entry name" value="cNMP-bd_dom"/>
</dbReference>
<feature type="region of interest" description="Disordered" evidence="1">
    <location>
        <begin position="987"/>
        <end position="1269"/>
    </location>
</feature>
<proteinExistence type="predicted"/>
<evidence type="ECO:0000313" key="4">
    <source>
        <dbReference type="Proteomes" id="UP000001876"/>
    </source>
</evidence>
<dbReference type="InterPro" id="IPR050503">
    <property type="entry name" value="cAMP-dep_PK_reg_su-like"/>
</dbReference>
<evidence type="ECO:0000256" key="1">
    <source>
        <dbReference type="SAM" id="MobiDB-lite"/>
    </source>
</evidence>
<dbReference type="CDD" id="cd00038">
    <property type="entry name" value="CAP_ED"/>
    <property type="match status" value="1"/>
</dbReference>
<feature type="region of interest" description="Disordered" evidence="1">
    <location>
        <begin position="258"/>
        <end position="279"/>
    </location>
</feature>
<gene>
    <name evidence="3" type="ORF">MICPUCDRAFT_57950</name>
</gene>
<dbReference type="Proteomes" id="UP000001876">
    <property type="component" value="Unassembled WGS sequence"/>
</dbReference>
<dbReference type="RefSeq" id="XP_003058808.1">
    <property type="nucleotide sequence ID" value="XM_003058762.1"/>
</dbReference>
<feature type="compositionally biased region" description="Low complexity" evidence="1">
    <location>
        <begin position="1101"/>
        <end position="1113"/>
    </location>
</feature>
<dbReference type="KEGG" id="mpp:MICPUCDRAFT_57950"/>
<feature type="compositionally biased region" description="Basic and acidic residues" evidence="1">
    <location>
        <begin position="1059"/>
        <end position="1068"/>
    </location>
</feature>
<feature type="compositionally biased region" description="Basic and acidic residues" evidence="1">
    <location>
        <begin position="1114"/>
        <end position="1128"/>
    </location>
</feature>
<dbReference type="SUPFAM" id="SSF51206">
    <property type="entry name" value="cAMP-binding domain-like"/>
    <property type="match status" value="2"/>
</dbReference>
<keyword evidence="4" id="KW-1185">Reference proteome</keyword>
<dbReference type="InterPro" id="IPR018490">
    <property type="entry name" value="cNMP-bd_dom_sf"/>
</dbReference>
<sequence>MLQIADVSPEKSRTHWSATRKPRRDPASAAPPPRGARIAAERHAAAIRVQRIQRGRIARRDVAAMKRARAAETRERSERDGEEARTRAERGATEARARVKSARAEERRARAAARESAPERVKEQREAFAAIASKRHATHERKLLKAEMAAEAERDAIRAVAAADRARAPSSASKGGQPNRPRTAGATPPSATHAHARLDAREAVKLAARRLAAKLDAEESERAERTAAREAALRAGWSAKFPGEASHVVRLERERELRARQSGEYGGGGGGGAGRGSIGRADDALRASAELFGGFEDERRASWREESDAIRRSFEPTREDALTPAEREIREAMKIANEADSALAKAEARYARAKARANDAKVSVVRLKNAAPTPGGRSRGAVDRSSARSSARSSRASKAASLRSSRGDGSAAGDVSIVNPRASRVGAARSSVDGEYVPSRARSPARSSVEVGVPSRASSIAKSPPARSTTPAEDKRAARKQRRLEQFFQEDIRKSTASLRASASKSKDSDSDDEEIDPRVLAAKRARDAARTRAAWVRAEVQANLEDDEHKTRALLAFFNARAEGKTLIDPSYERAACEAAIGMPALEGCAAHLPAVFAGCSAEMHPAGAVIAREGERGEEMCVVVGGEVGLFQLRDNPKGAAGLETSDLLWDPIVLSRRPKTAFATEKASSSGYGRGAVRARARPATASAGAGEDAKPRRRSMREKEVDAVATKAGDEEECVRLGAPRRAGRLARRVKFGECFGEGAVTRPKGEEARGATAVALADVVLLTLRKWKYDAILGVVEASAAQKTREFLRTTDLFPRDRVSDADLLALAEKLTATRVAPGDVVVKSGDAPKGVFFIVSGTARVYARSATYVDGVYLDGRGSARSSSSAPWAGIDREPLALRKNTGRGGGAIRDGDPRLGKVTEIALGVLSTPALFGEECLAPRAKDEGSEGVGTHLFTVKAGGGGEEETKSERLLHALRLDPEDARWLPPSVSRRLRSLAKSTAAAAREAHDALKATPPEAMVDGGNDENAPAPARAARRASGGGGGGGSKSAPTTPALRPSGSGSGTRRSPRDFRRSSGDRIPIGVGLGGGGGRLREVGRRAEERIERRRGGTTTPTTTTPTRSEPGRRRDRDGDRRAESASPARAWDHYASIDADEDDAEDDDAVDDIVAAPSARRASSRPRTTASEKLAKFLSRKTRNRETPAPAAPAPARSSPARYGAPAPVVRMTKKAAAMAARNRPTERWASEPPFDGGEGLAASAPARAPRSRVVGDAGRVGSV</sequence>
<dbReference type="PROSITE" id="PS50042">
    <property type="entry name" value="CNMP_BINDING_3"/>
    <property type="match status" value="3"/>
</dbReference>
<feature type="domain" description="Cyclic nucleotide-binding" evidence="2">
    <location>
        <begin position="741"/>
        <end position="799"/>
    </location>
</feature>
<feature type="region of interest" description="Disordered" evidence="1">
    <location>
        <begin position="305"/>
        <end position="326"/>
    </location>
</feature>
<feature type="region of interest" description="Disordered" evidence="1">
    <location>
        <begin position="160"/>
        <end position="197"/>
    </location>
</feature>
<feature type="domain" description="Cyclic nucleotide-binding" evidence="2">
    <location>
        <begin position="804"/>
        <end position="855"/>
    </location>
</feature>
<dbReference type="OMA" id="KRHATHE"/>
<dbReference type="Gene3D" id="2.60.120.10">
    <property type="entry name" value="Jelly Rolls"/>
    <property type="match status" value="2"/>
</dbReference>
<feature type="compositionally biased region" description="Basic and acidic residues" evidence="1">
    <location>
        <begin position="1083"/>
        <end position="1099"/>
    </location>
</feature>
<feature type="domain" description="Cyclic nucleotide-binding" evidence="2">
    <location>
        <begin position="606"/>
        <end position="664"/>
    </location>
</feature>
<feature type="compositionally biased region" description="Low complexity" evidence="1">
    <location>
        <begin position="1048"/>
        <end position="1057"/>
    </location>
</feature>
<dbReference type="InterPro" id="IPR014710">
    <property type="entry name" value="RmlC-like_jellyroll"/>
</dbReference>
<feature type="compositionally biased region" description="Low complexity" evidence="1">
    <location>
        <begin position="387"/>
        <end position="404"/>
    </location>
</feature>